<evidence type="ECO:0000256" key="2">
    <source>
        <dbReference type="ARBA" id="ARBA00023163"/>
    </source>
</evidence>
<dbReference type="AlphaFoldDB" id="A0A9E8M0D4"/>
<keyword evidence="2" id="KW-0804">Transcription</keyword>
<keyword evidence="5" id="KW-1185">Reference proteome</keyword>
<feature type="domain" description="DUF2087" evidence="3">
    <location>
        <begin position="187"/>
        <end position="255"/>
    </location>
</feature>
<name>A0A9E8M0D4_9BACI</name>
<evidence type="ECO:0000256" key="1">
    <source>
        <dbReference type="ARBA" id="ARBA00023015"/>
    </source>
</evidence>
<dbReference type="SUPFAM" id="SSF46894">
    <property type="entry name" value="C-terminal effector domain of the bipartite response regulators"/>
    <property type="match status" value="1"/>
</dbReference>
<gene>
    <name evidence="4" type="ORF">OE105_01645</name>
</gene>
<sequence length="257" mass="30745">MFVMNEKDWFLEASPEDLSNGFVYQKEKETYVCLICHETFQDGVIYPVGDVLLEAKRAIRKHIDDVHESVFDYLIKLDKRNSGLSELQKELLTYFYEGLSDQEIAKKMNAKSTSTIRNHRFKLREKERQAKVLLAIMTLLKKRKKNNPEDFVVFHKGAKMVDERYATTNQEREKILSTYFKDGLDGRLFTFPSKEKRKLIVLQHMIKRFDSNKMYSEREVNEKIKEMYDDFATIRRYFIEYGFMERSKDGSQYWVKK</sequence>
<dbReference type="InterPro" id="IPR036388">
    <property type="entry name" value="WH-like_DNA-bd_sf"/>
</dbReference>
<dbReference type="EMBL" id="CP106877">
    <property type="protein sequence ID" value="WAA12876.1"/>
    <property type="molecule type" value="Genomic_DNA"/>
</dbReference>
<evidence type="ECO:0000259" key="3">
    <source>
        <dbReference type="Pfam" id="PF09860"/>
    </source>
</evidence>
<accession>A0A9E8M0D4</accession>
<protein>
    <submittedName>
        <fullName evidence="4">DUF2087 domain-containing protein</fullName>
    </submittedName>
</protein>
<dbReference type="Proteomes" id="UP001164726">
    <property type="component" value="Chromosome"/>
</dbReference>
<dbReference type="Gene3D" id="1.10.10.10">
    <property type="entry name" value="Winged helix-like DNA-binding domain superfamily/Winged helix DNA-binding domain"/>
    <property type="match status" value="1"/>
</dbReference>
<dbReference type="GO" id="GO:0006355">
    <property type="term" value="P:regulation of DNA-templated transcription"/>
    <property type="evidence" value="ECO:0007669"/>
    <property type="project" value="InterPro"/>
</dbReference>
<proteinExistence type="predicted"/>
<dbReference type="Pfam" id="PF09860">
    <property type="entry name" value="DUF2087"/>
    <property type="match status" value="1"/>
</dbReference>
<keyword evidence="1" id="KW-0805">Transcription regulation</keyword>
<evidence type="ECO:0000313" key="4">
    <source>
        <dbReference type="EMBL" id="WAA12876.1"/>
    </source>
</evidence>
<organism evidence="4 5">
    <name type="scientific">Fervidibacillus halotolerans</name>
    <dbReference type="NCBI Taxonomy" id="2980027"/>
    <lineage>
        <taxon>Bacteria</taxon>
        <taxon>Bacillati</taxon>
        <taxon>Bacillota</taxon>
        <taxon>Bacilli</taxon>
        <taxon>Bacillales</taxon>
        <taxon>Bacillaceae</taxon>
        <taxon>Fervidibacillus</taxon>
    </lineage>
</organism>
<dbReference type="GO" id="GO:0003677">
    <property type="term" value="F:DNA binding"/>
    <property type="evidence" value="ECO:0007669"/>
    <property type="project" value="InterPro"/>
</dbReference>
<dbReference type="InterPro" id="IPR016032">
    <property type="entry name" value="Sig_transdc_resp-reg_C-effctor"/>
</dbReference>
<dbReference type="InterPro" id="IPR018656">
    <property type="entry name" value="DUF2087"/>
</dbReference>
<dbReference type="KEGG" id="fhl:OE105_01645"/>
<evidence type="ECO:0000313" key="5">
    <source>
        <dbReference type="Proteomes" id="UP001164726"/>
    </source>
</evidence>
<reference evidence="4" key="1">
    <citation type="submission" date="2022-09" db="EMBL/GenBank/DDBJ databases">
        <title>Complete Genomes of Fervidibacillus albus and Fervidibacillus halotolerans isolated from tidal flat sediments.</title>
        <authorList>
            <person name="Kwon K.K."/>
            <person name="Yang S.-H."/>
            <person name="Park M.J."/>
            <person name="Oh H.-M."/>
        </authorList>
    </citation>
    <scope>NUCLEOTIDE SEQUENCE</scope>
    <source>
        <strain evidence="4">MEBiC13594</strain>
    </source>
</reference>